<keyword evidence="1" id="KW-0812">Transmembrane</keyword>
<dbReference type="EMBL" id="GGEC01086519">
    <property type="protein sequence ID" value="MBX67003.1"/>
    <property type="molecule type" value="Transcribed_RNA"/>
</dbReference>
<keyword evidence="1" id="KW-0472">Membrane</keyword>
<evidence type="ECO:0000313" key="2">
    <source>
        <dbReference type="EMBL" id="MBX67003.1"/>
    </source>
</evidence>
<protein>
    <submittedName>
        <fullName evidence="2">Uncharacterized protein</fullName>
    </submittedName>
</protein>
<evidence type="ECO:0000256" key="1">
    <source>
        <dbReference type="SAM" id="Phobius"/>
    </source>
</evidence>
<sequence length="48" mass="5384">MRQHFALHLLGQFIIASGLQIVCLIVFMCLHGRHSVSFYCTHAKAGNN</sequence>
<organism evidence="2">
    <name type="scientific">Rhizophora mucronata</name>
    <name type="common">Asiatic mangrove</name>
    <dbReference type="NCBI Taxonomy" id="61149"/>
    <lineage>
        <taxon>Eukaryota</taxon>
        <taxon>Viridiplantae</taxon>
        <taxon>Streptophyta</taxon>
        <taxon>Embryophyta</taxon>
        <taxon>Tracheophyta</taxon>
        <taxon>Spermatophyta</taxon>
        <taxon>Magnoliopsida</taxon>
        <taxon>eudicotyledons</taxon>
        <taxon>Gunneridae</taxon>
        <taxon>Pentapetalae</taxon>
        <taxon>rosids</taxon>
        <taxon>fabids</taxon>
        <taxon>Malpighiales</taxon>
        <taxon>Rhizophoraceae</taxon>
        <taxon>Rhizophora</taxon>
    </lineage>
</organism>
<feature type="transmembrane region" description="Helical" evidence="1">
    <location>
        <begin position="6"/>
        <end position="30"/>
    </location>
</feature>
<accession>A0A2P2QJ37</accession>
<reference evidence="2" key="1">
    <citation type="submission" date="2018-02" db="EMBL/GenBank/DDBJ databases">
        <title>Rhizophora mucronata_Transcriptome.</title>
        <authorList>
            <person name="Meera S.P."/>
            <person name="Sreeshan A."/>
            <person name="Augustine A."/>
        </authorList>
    </citation>
    <scope>NUCLEOTIDE SEQUENCE</scope>
    <source>
        <tissue evidence="2">Leaf</tissue>
    </source>
</reference>
<dbReference type="AlphaFoldDB" id="A0A2P2QJ37"/>
<keyword evidence="1" id="KW-1133">Transmembrane helix</keyword>
<name>A0A2P2QJ37_RHIMU</name>
<proteinExistence type="predicted"/>